<dbReference type="EMBL" id="QXFL01000002">
    <property type="protein sequence ID" value="RIV87538.1"/>
    <property type="molecule type" value="Genomic_DNA"/>
</dbReference>
<proteinExistence type="predicted"/>
<evidence type="ECO:0000313" key="3">
    <source>
        <dbReference type="Proteomes" id="UP000286576"/>
    </source>
</evidence>
<sequence length="118" mass="12704">MHTDPANLPPAKRRGARGTRERLADALCALARGKGQITNHSEKSWASITFAGARHRVQLVFEGEDAIDAGECFIAFLPEHEFAIQGQLVADAAVVEASSTVQPPRLSVVCEILLLEEG</sequence>
<evidence type="ECO:0000313" key="2">
    <source>
        <dbReference type="EMBL" id="RIV87538.1"/>
    </source>
</evidence>
<dbReference type="OrthoDB" id="7473760at2"/>
<organism evidence="2 3">
    <name type="scientific">Aurantiacibacter zhengii</name>
    <dbReference type="NCBI Taxonomy" id="2307003"/>
    <lineage>
        <taxon>Bacteria</taxon>
        <taxon>Pseudomonadati</taxon>
        <taxon>Pseudomonadota</taxon>
        <taxon>Alphaproteobacteria</taxon>
        <taxon>Sphingomonadales</taxon>
        <taxon>Erythrobacteraceae</taxon>
        <taxon>Aurantiacibacter</taxon>
    </lineage>
</organism>
<accession>A0A418NUE1</accession>
<dbReference type="Proteomes" id="UP000286576">
    <property type="component" value="Unassembled WGS sequence"/>
</dbReference>
<feature type="region of interest" description="Disordered" evidence="1">
    <location>
        <begin position="1"/>
        <end position="20"/>
    </location>
</feature>
<dbReference type="AlphaFoldDB" id="A0A418NUE1"/>
<name>A0A418NUE1_9SPHN</name>
<dbReference type="RefSeq" id="WP_119585062.1">
    <property type="nucleotide sequence ID" value="NZ_CAWODQ010000012.1"/>
</dbReference>
<keyword evidence="3" id="KW-1185">Reference proteome</keyword>
<protein>
    <submittedName>
        <fullName evidence="2">Uncharacterized protein</fullName>
    </submittedName>
</protein>
<reference evidence="2 3" key="1">
    <citation type="submission" date="2018-08" db="EMBL/GenBank/DDBJ databases">
        <title>Erythrobacter zhengii sp.nov., a bacterium isolated from deep-sea sediment.</title>
        <authorList>
            <person name="Fang C."/>
            <person name="Wu Y.-H."/>
            <person name="Sun C."/>
            <person name="Wang H."/>
            <person name="Cheng H."/>
            <person name="Meng F.-X."/>
            <person name="Wang C.-S."/>
            <person name="Xu X.-W."/>
        </authorList>
    </citation>
    <scope>NUCLEOTIDE SEQUENCE [LARGE SCALE GENOMIC DNA]</scope>
    <source>
        <strain evidence="2 3">V18</strain>
    </source>
</reference>
<gene>
    <name evidence="2" type="ORF">D2V07_04105</name>
</gene>
<comment type="caution">
    <text evidence="2">The sequence shown here is derived from an EMBL/GenBank/DDBJ whole genome shotgun (WGS) entry which is preliminary data.</text>
</comment>
<evidence type="ECO:0000256" key="1">
    <source>
        <dbReference type="SAM" id="MobiDB-lite"/>
    </source>
</evidence>